<dbReference type="EnsemblPlants" id="AUR62028398-RA">
    <property type="protein sequence ID" value="AUR62028398-RA:cds"/>
    <property type="gene ID" value="AUR62028398"/>
</dbReference>
<reference evidence="2" key="1">
    <citation type="journal article" date="2017" name="Nature">
        <title>The genome of Chenopodium quinoa.</title>
        <authorList>
            <person name="Jarvis D.E."/>
            <person name="Ho Y.S."/>
            <person name="Lightfoot D.J."/>
            <person name="Schmoeckel S.M."/>
            <person name="Li B."/>
            <person name="Borm T.J.A."/>
            <person name="Ohyanagi H."/>
            <person name="Mineta K."/>
            <person name="Michell C.T."/>
            <person name="Saber N."/>
            <person name="Kharbatia N.M."/>
            <person name="Rupper R.R."/>
            <person name="Sharp A.R."/>
            <person name="Dally N."/>
            <person name="Boughton B.A."/>
            <person name="Woo Y.H."/>
            <person name="Gao G."/>
            <person name="Schijlen E.G.W.M."/>
            <person name="Guo X."/>
            <person name="Momin A.A."/>
            <person name="Negrao S."/>
            <person name="Al-Babili S."/>
            <person name="Gehring C."/>
            <person name="Roessner U."/>
            <person name="Jung C."/>
            <person name="Murphy K."/>
            <person name="Arold S.T."/>
            <person name="Gojobori T."/>
            <person name="van der Linden C.G."/>
            <person name="van Loo E.N."/>
            <person name="Jellen E.N."/>
            <person name="Maughan P.J."/>
            <person name="Tester M."/>
        </authorList>
    </citation>
    <scope>NUCLEOTIDE SEQUENCE [LARGE SCALE GENOMIC DNA]</scope>
    <source>
        <strain evidence="2">cv. PI 614886</strain>
    </source>
</reference>
<evidence type="ECO:0000256" key="1">
    <source>
        <dbReference type="SAM" id="MobiDB-lite"/>
    </source>
</evidence>
<sequence>MAVYLPSGLEEDQFHLRWAEEEGFQPQGFHPQGFQPQGFHPQGQLVKQKDLVVVTQKTYCSGKALSLDKDRRAIIERCGFGDLFNIKMKKTMLNRGFAYWLMSRVDGEKGIFEMGDGRLVPLCTAQWRYIFGIPAGRKNLPRRVTDGGLALKDYFFYFFFAIKEMYGVKDKNGEWSNVSGFLALRVCVGVVAREYDWCSLAHQWVMSCARDFASKFEASGYAARAGGCSLFLMTGDKIKEGYEKDLKKTKDYGLLKVLKHMTPEWFEEKLTPWLHRLEQLYSSGCRVVVRAPLERKTAYPVLSVSSKESEEKQNDGHNDEASTLDKRLGKLDDKANPEANLESGVDHTGEQTAGSLGPRVEEQPQTKIFIDPHAITYADLNQEVGEIDFSAVFGGNGTGEVGGFEDDVSTSKGGVVVQDAGDVPTKGGSSVDEGGSTNPNLCPFLDTVNGKVRMEFCHGVVCSSKRAEAHYVRAAAKMYTKEWSVQFTGHSQRVMLDPLVAVVFVPVLIEEHWWCAAFHLKDEKIWLIDSIHPEPSFIHDDALDELA</sequence>
<proteinExistence type="predicted"/>
<evidence type="ECO:0000313" key="3">
    <source>
        <dbReference type="Proteomes" id="UP000596660"/>
    </source>
</evidence>
<evidence type="ECO:0008006" key="4">
    <source>
        <dbReference type="Google" id="ProtNLM"/>
    </source>
</evidence>
<dbReference type="InterPro" id="IPR038765">
    <property type="entry name" value="Papain-like_cys_pep_sf"/>
</dbReference>
<feature type="region of interest" description="Disordered" evidence="1">
    <location>
        <begin position="303"/>
        <end position="365"/>
    </location>
</feature>
<evidence type="ECO:0000313" key="2">
    <source>
        <dbReference type="EnsemblPlants" id="AUR62028398-RA:cds"/>
    </source>
</evidence>
<reference evidence="2" key="2">
    <citation type="submission" date="2021-03" db="UniProtKB">
        <authorList>
            <consortium name="EnsemblPlants"/>
        </authorList>
    </citation>
    <scope>IDENTIFICATION</scope>
</reference>
<dbReference type="Proteomes" id="UP000596660">
    <property type="component" value="Unplaced"/>
</dbReference>
<dbReference type="PANTHER" id="PTHR34835">
    <property type="entry name" value="OS07G0283600 PROTEIN-RELATED"/>
    <property type="match status" value="1"/>
</dbReference>
<feature type="compositionally biased region" description="Basic and acidic residues" evidence="1">
    <location>
        <begin position="307"/>
        <end position="336"/>
    </location>
</feature>
<dbReference type="Gramene" id="AUR62028398-RA">
    <property type="protein sequence ID" value="AUR62028398-RA:cds"/>
    <property type="gene ID" value="AUR62028398"/>
</dbReference>
<protein>
    <recommendedName>
        <fullName evidence="4">Ubiquitin-like protease family profile domain-containing protein</fullName>
    </recommendedName>
</protein>
<dbReference type="Gene3D" id="3.40.395.10">
    <property type="entry name" value="Adenoviral Proteinase, Chain A"/>
    <property type="match status" value="1"/>
</dbReference>
<name>A0A803MFI0_CHEQI</name>
<dbReference type="AlphaFoldDB" id="A0A803MFI0"/>
<keyword evidence="3" id="KW-1185">Reference proteome</keyword>
<dbReference type="PANTHER" id="PTHR34835:SF34">
    <property type="entry name" value="OS08G0555500 PROTEIN"/>
    <property type="match status" value="1"/>
</dbReference>
<organism evidence="2 3">
    <name type="scientific">Chenopodium quinoa</name>
    <name type="common">Quinoa</name>
    <dbReference type="NCBI Taxonomy" id="63459"/>
    <lineage>
        <taxon>Eukaryota</taxon>
        <taxon>Viridiplantae</taxon>
        <taxon>Streptophyta</taxon>
        <taxon>Embryophyta</taxon>
        <taxon>Tracheophyta</taxon>
        <taxon>Spermatophyta</taxon>
        <taxon>Magnoliopsida</taxon>
        <taxon>eudicotyledons</taxon>
        <taxon>Gunneridae</taxon>
        <taxon>Pentapetalae</taxon>
        <taxon>Caryophyllales</taxon>
        <taxon>Chenopodiaceae</taxon>
        <taxon>Chenopodioideae</taxon>
        <taxon>Atripliceae</taxon>
        <taxon>Chenopodium</taxon>
    </lineage>
</organism>
<dbReference type="SUPFAM" id="SSF54001">
    <property type="entry name" value="Cysteine proteinases"/>
    <property type="match status" value="1"/>
</dbReference>
<accession>A0A803MFI0</accession>